<gene>
    <name evidence="1" type="ORF">FGU65_14580</name>
</gene>
<reference evidence="1" key="1">
    <citation type="submission" date="2019-05" db="EMBL/GenBank/DDBJ databases">
        <title>Methanoculleus sp. FWC-SCC1, a methanogenic archaeon isolated from deep marine cold seep.</title>
        <authorList>
            <person name="Chen Y.-W."/>
            <person name="Chen S.-C."/>
            <person name="Teng N.-H."/>
            <person name="Lai M.-C."/>
        </authorList>
    </citation>
    <scope>NUCLEOTIDE SEQUENCE</scope>
    <source>
        <strain evidence="1">FWC-SCC1</strain>
    </source>
</reference>
<dbReference type="PANTHER" id="PTHR43284:SF1">
    <property type="entry name" value="ASPARAGINE SYNTHETASE"/>
    <property type="match status" value="1"/>
</dbReference>
<dbReference type="InterPro" id="IPR014729">
    <property type="entry name" value="Rossmann-like_a/b/a_fold"/>
</dbReference>
<dbReference type="RefSeq" id="WP_301665297.1">
    <property type="nucleotide sequence ID" value="NZ_VCYH01000014.1"/>
</dbReference>
<evidence type="ECO:0000313" key="1">
    <source>
        <dbReference type="EMBL" id="MDN7026092.1"/>
    </source>
</evidence>
<dbReference type="SUPFAM" id="SSF52402">
    <property type="entry name" value="Adenine nucleotide alpha hydrolases-like"/>
    <property type="match status" value="1"/>
</dbReference>
<comment type="caution">
    <text evidence="1">The sequence shown here is derived from an EMBL/GenBank/DDBJ whole genome shotgun (WGS) entry which is preliminary data.</text>
</comment>
<dbReference type="Gene3D" id="3.60.20.10">
    <property type="entry name" value="Glutamine Phosphoribosylpyrophosphate, subunit 1, domain 1"/>
    <property type="match status" value="1"/>
</dbReference>
<dbReference type="SUPFAM" id="SSF56235">
    <property type="entry name" value="N-terminal nucleophile aminohydrolases (Ntn hydrolases)"/>
    <property type="match status" value="1"/>
</dbReference>
<dbReference type="PANTHER" id="PTHR43284">
    <property type="entry name" value="ASPARAGINE SYNTHETASE (GLUTAMINE-HYDROLYZING)"/>
    <property type="match status" value="1"/>
</dbReference>
<sequence>MPGIVAVLERGPDGLSGEIAGRIADRMYESSRLRRHIVDPGNGFALVILHNEKDFFGCLHSDDWLVAWYGRPLYNGRPLTPEIFGECEAYLGRDPDAFFANWYGHFQAVIYAKKRHELYAASDKISTQQLYYTEGKDFVALAPETLSLRALAAFGWRPAIRDGAIYEYLASGHLWGDGTFWDTVFRLGPGQYLHARPGGLSHRFYWQPVYRPSDEDEGSLRERLFKAIEKDISSLPPGRALLTLSGGADSRSLLGFLDAMEMPFGVVSYNFGDAYTASDAHVGEYYADKIGADHFFYDADLSDIDRLIDDIRRVIAATGGECDTVVGQDAFLGTRFYRTLAGDYDFLLRGDEIWGGHMHVTNSDMAFLDTYLYTLEEFRQPAKILSPEAFRQGVRYLKAQMQEYSREYPAAVRNADDLRDYLYWRHRETRLLQTMAYIRRVYIPHIAPFLLDHTVASTLVTPSRLRTDKQLFREMNRVGFPALFQDPSAPNPFMTESTRFDRIYRDPNVLALIRDALIENPPAAFRDLLDPERTEAWVASVTAGEATAIRAQNRLYNLLLTVRDIVSRSPSLSAHLEYLLVRSGLVKYPFLDSKYLFRLLVLALALREHEAVAATGAAASSGAETPSAVHDFPGRHALTGTGKSLISAEAQRQ</sequence>
<dbReference type="InterPro" id="IPR051786">
    <property type="entry name" value="ASN_synthetase/amidase"/>
</dbReference>
<dbReference type="Proteomes" id="UP001168338">
    <property type="component" value="Unassembled WGS sequence"/>
</dbReference>
<protein>
    <recommendedName>
        <fullName evidence="3">Asparagine synthase (Glutamine-hydrolysing)</fullName>
    </recommendedName>
</protein>
<dbReference type="Gene3D" id="3.40.50.620">
    <property type="entry name" value="HUPs"/>
    <property type="match status" value="1"/>
</dbReference>
<accession>A0ABT8MDS3</accession>
<keyword evidence="2" id="KW-1185">Reference proteome</keyword>
<evidence type="ECO:0000313" key="2">
    <source>
        <dbReference type="Proteomes" id="UP001168338"/>
    </source>
</evidence>
<evidence type="ECO:0008006" key="3">
    <source>
        <dbReference type="Google" id="ProtNLM"/>
    </source>
</evidence>
<dbReference type="EMBL" id="VCYH01000014">
    <property type="protein sequence ID" value="MDN7026092.1"/>
    <property type="molecule type" value="Genomic_DNA"/>
</dbReference>
<name>A0ABT8MDS3_9EURY</name>
<organism evidence="1 2">
    <name type="scientific">Methanoculleus frigidifontis</name>
    <dbReference type="NCBI Taxonomy" id="2584085"/>
    <lineage>
        <taxon>Archaea</taxon>
        <taxon>Methanobacteriati</taxon>
        <taxon>Methanobacteriota</taxon>
        <taxon>Stenosarchaea group</taxon>
        <taxon>Methanomicrobia</taxon>
        <taxon>Methanomicrobiales</taxon>
        <taxon>Methanomicrobiaceae</taxon>
        <taxon>Methanoculleus</taxon>
    </lineage>
</organism>
<dbReference type="InterPro" id="IPR029055">
    <property type="entry name" value="Ntn_hydrolases_N"/>
</dbReference>
<proteinExistence type="predicted"/>